<comment type="similarity">
    <text evidence="2">Belongs to the MmpS family.</text>
</comment>
<dbReference type="GO" id="GO:0005886">
    <property type="term" value="C:plasma membrane"/>
    <property type="evidence" value="ECO:0007669"/>
    <property type="project" value="UniProtKB-SubCell"/>
</dbReference>
<keyword evidence="8" id="KW-1185">Reference proteome</keyword>
<evidence type="ECO:0000256" key="2">
    <source>
        <dbReference type="ARBA" id="ARBA00007531"/>
    </source>
</evidence>
<keyword evidence="4" id="KW-0812">Transmembrane</keyword>
<dbReference type="Gene3D" id="2.60.40.2880">
    <property type="entry name" value="MmpS1-5, C-terminal soluble domain"/>
    <property type="match status" value="1"/>
</dbReference>
<sequence length="125" mass="13628">MKQFKTALFVGCIMLLAASCKKSGSDPQDGYPKQVSITYRVSSTAAGNLVSITYDNETGGQSTVDNPSLPFTKTITKTVDKYNIVTFGYFVNPAQNVKLEILVNDKVVKSQSYTSVNAAMSYTFQ</sequence>
<proteinExistence type="inferred from homology"/>
<gene>
    <name evidence="7" type="ORF">COR50_22170</name>
</gene>
<dbReference type="InterPro" id="IPR038468">
    <property type="entry name" value="MmpS_C"/>
</dbReference>
<keyword evidence="6" id="KW-0472">Membrane</keyword>
<reference evidence="7 8" key="1">
    <citation type="submission" date="2017-10" db="EMBL/GenBank/DDBJ databases">
        <title>Paenichitinophaga pekingensis gen. nov., sp. nov., isolated from activated sludge.</title>
        <authorList>
            <person name="Jin D."/>
            <person name="Kong X."/>
            <person name="Deng Y."/>
            <person name="Bai Z."/>
        </authorList>
    </citation>
    <scope>NUCLEOTIDE SEQUENCE [LARGE SCALE GENOMIC DNA]</scope>
    <source>
        <strain evidence="7 8">13</strain>
    </source>
</reference>
<organism evidence="7 8">
    <name type="scientific">Chitinophaga caeni</name>
    <dbReference type="NCBI Taxonomy" id="2029983"/>
    <lineage>
        <taxon>Bacteria</taxon>
        <taxon>Pseudomonadati</taxon>
        <taxon>Bacteroidota</taxon>
        <taxon>Chitinophagia</taxon>
        <taxon>Chitinophagales</taxon>
        <taxon>Chitinophagaceae</taxon>
        <taxon>Chitinophaga</taxon>
    </lineage>
</organism>
<dbReference type="RefSeq" id="WP_098196027.1">
    <property type="nucleotide sequence ID" value="NZ_CP023777.1"/>
</dbReference>
<evidence type="ECO:0000256" key="3">
    <source>
        <dbReference type="ARBA" id="ARBA00022475"/>
    </source>
</evidence>
<name>A0A291R0D2_9BACT</name>
<evidence type="ECO:0000313" key="8">
    <source>
        <dbReference type="Proteomes" id="UP000220133"/>
    </source>
</evidence>
<dbReference type="Proteomes" id="UP000220133">
    <property type="component" value="Chromosome"/>
</dbReference>
<evidence type="ECO:0000256" key="6">
    <source>
        <dbReference type="ARBA" id="ARBA00023136"/>
    </source>
</evidence>
<dbReference type="AlphaFoldDB" id="A0A291R0D2"/>
<dbReference type="InterPro" id="IPR008693">
    <property type="entry name" value="MmpS"/>
</dbReference>
<evidence type="ECO:0000256" key="4">
    <source>
        <dbReference type="ARBA" id="ARBA00022692"/>
    </source>
</evidence>
<keyword evidence="5" id="KW-1133">Transmembrane helix</keyword>
<dbReference type="OrthoDB" id="672380at2"/>
<dbReference type="KEGG" id="cbae:COR50_22170"/>
<dbReference type="EMBL" id="CP023777">
    <property type="protein sequence ID" value="ATL49660.1"/>
    <property type="molecule type" value="Genomic_DNA"/>
</dbReference>
<protein>
    <submittedName>
        <fullName evidence="7">Uncharacterized protein</fullName>
    </submittedName>
</protein>
<evidence type="ECO:0000256" key="5">
    <source>
        <dbReference type="ARBA" id="ARBA00022989"/>
    </source>
</evidence>
<keyword evidence="3" id="KW-1003">Cell membrane</keyword>
<evidence type="ECO:0000313" key="7">
    <source>
        <dbReference type="EMBL" id="ATL49660.1"/>
    </source>
</evidence>
<comment type="subcellular location">
    <subcellularLocation>
        <location evidence="1">Cell membrane</location>
    </subcellularLocation>
</comment>
<dbReference type="Pfam" id="PF05423">
    <property type="entry name" value="Mycobact_memb"/>
    <property type="match status" value="1"/>
</dbReference>
<accession>A0A291R0D2</accession>
<dbReference type="PROSITE" id="PS51257">
    <property type="entry name" value="PROKAR_LIPOPROTEIN"/>
    <property type="match status" value="1"/>
</dbReference>
<evidence type="ECO:0000256" key="1">
    <source>
        <dbReference type="ARBA" id="ARBA00004236"/>
    </source>
</evidence>